<dbReference type="InterPro" id="IPR003598">
    <property type="entry name" value="Ig_sub2"/>
</dbReference>
<comment type="caution">
    <text evidence="4">The sequence shown here is derived from an EMBL/GenBank/DDBJ whole genome shotgun (WGS) entry which is preliminary data.</text>
</comment>
<evidence type="ECO:0000259" key="3">
    <source>
        <dbReference type="PROSITE" id="PS50835"/>
    </source>
</evidence>
<reference evidence="4 5" key="1">
    <citation type="submission" date="2020-10" db="EMBL/GenBank/DDBJ databases">
        <authorList>
            <person name="Klimov P.B."/>
            <person name="Dyachkov S.M."/>
            <person name="Chetverikov P.E."/>
        </authorList>
    </citation>
    <scope>NUCLEOTIDE SEQUENCE [LARGE SCALE GENOMIC DNA]</scope>
    <source>
        <strain evidence="4">BMOC 18-1129-001#AD2665</strain>
        <tissue evidence="4">Entire mites</tissue>
    </source>
</reference>
<dbReference type="EMBL" id="JAIFTH010001448">
    <property type="protein sequence ID" value="KAG9508531.1"/>
    <property type="molecule type" value="Genomic_DNA"/>
</dbReference>
<dbReference type="SMART" id="SM00409">
    <property type="entry name" value="IG"/>
    <property type="match status" value="2"/>
</dbReference>
<dbReference type="Gene3D" id="2.60.40.10">
    <property type="entry name" value="Immunoglobulins"/>
    <property type="match status" value="2"/>
</dbReference>
<keyword evidence="1" id="KW-0393">Immunoglobulin domain</keyword>
<dbReference type="PROSITE" id="PS50835">
    <property type="entry name" value="IG_LIKE"/>
    <property type="match status" value="2"/>
</dbReference>
<evidence type="ECO:0000313" key="4">
    <source>
        <dbReference type="EMBL" id="KAG9508531.1"/>
    </source>
</evidence>
<dbReference type="PANTHER" id="PTHR10075">
    <property type="entry name" value="BASIGIN RELATED"/>
    <property type="match status" value="1"/>
</dbReference>
<feature type="compositionally biased region" description="Low complexity" evidence="2">
    <location>
        <begin position="115"/>
        <end position="124"/>
    </location>
</feature>
<accession>A0ABQ7S549</accession>
<organism evidence="4 5">
    <name type="scientific">Fragariocoptes setiger</name>
    <dbReference type="NCBI Taxonomy" id="1670756"/>
    <lineage>
        <taxon>Eukaryota</taxon>
        <taxon>Metazoa</taxon>
        <taxon>Ecdysozoa</taxon>
        <taxon>Arthropoda</taxon>
        <taxon>Chelicerata</taxon>
        <taxon>Arachnida</taxon>
        <taxon>Acari</taxon>
        <taxon>Acariformes</taxon>
        <taxon>Trombidiformes</taxon>
        <taxon>Prostigmata</taxon>
        <taxon>Eupodina</taxon>
        <taxon>Eriophyoidea</taxon>
        <taxon>Phytoptidae</taxon>
        <taxon>Fragariocoptes</taxon>
    </lineage>
</organism>
<feature type="compositionally biased region" description="Low complexity" evidence="2">
    <location>
        <begin position="491"/>
        <end position="505"/>
    </location>
</feature>
<feature type="non-terminal residue" evidence="4">
    <location>
        <position position="1"/>
    </location>
</feature>
<dbReference type="Proteomes" id="UP000825002">
    <property type="component" value="Unassembled WGS sequence"/>
</dbReference>
<feature type="domain" description="Ig-like" evidence="3">
    <location>
        <begin position="717"/>
        <end position="793"/>
    </location>
</feature>
<evidence type="ECO:0000313" key="5">
    <source>
        <dbReference type="Proteomes" id="UP000825002"/>
    </source>
</evidence>
<feature type="region of interest" description="Disordered" evidence="2">
    <location>
        <begin position="115"/>
        <end position="141"/>
    </location>
</feature>
<keyword evidence="5" id="KW-1185">Reference proteome</keyword>
<feature type="domain" description="Ig-like" evidence="3">
    <location>
        <begin position="635"/>
        <end position="715"/>
    </location>
</feature>
<dbReference type="Pfam" id="PF13927">
    <property type="entry name" value="Ig_3"/>
    <property type="match status" value="2"/>
</dbReference>
<proteinExistence type="predicted"/>
<evidence type="ECO:0000256" key="2">
    <source>
        <dbReference type="SAM" id="MobiDB-lite"/>
    </source>
</evidence>
<dbReference type="InterPro" id="IPR007110">
    <property type="entry name" value="Ig-like_dom"/>
</dbReference>
<protein>
    <submittedName>
        <fullName evidence="4">Contactin-1a</fullName>
    </submittedName>
</protein>
<sequence>KQRTRRRINSASASYGAANRTIEPASLEVFDVPLDARDQLLDGAWLEQERLAFVLTRAGVLIKLYDEKLASANHHHEHTVVQFSPERMLLNNIRHTRCDTLAIGVWPPSLPMSMSSSSSSSVVPDESVTPRPHSADGIPPRLLGRPTHSIGSHSFNLYQQHSAVRQQSNRVVHSKLADLRQAATHQSSQQNVASLKVRAASLCPRARLLWLAIEGGYIRGGGAGGGVSTALNWQTPPATTLSGSAGSSLASSVSSLQLTSAPKHLGSSSQNTPPSSVSTSSSSGATVSGSSSSSYSTTTTCCNAPAVGVVTGATDDNKYIAIVDVDTLDVYATFVCGLGALGACASVRRLRSFVGGAIAELTADSNNSNIHDTRIVRLAPDGRYEHLLSLSRDLVDFTCSLTSSCYTPSLYTDNHGTNHQSFVVRTQQNDDTIHENQTTTNYRQRGQEDQQFVVMEQIPSVSAYLARRDLNESLQQRRRYSLDSAPMTIHNSNDNNNIQQQQSKQPGIFGTSMPQRPFAHRTLAFKSYLWAWPSSLWTWARPSSAQGSRLDGASGTIEAIDCTNRQHCNDNQCSDNEHLVLALAFDNGKIAILEFFDRKQSNAQYSDNQRSNDSVDTTTAHTSKQLTTTNRSYHEGARVTLVCTPESGDIDSIKYEWFKHDANDKPSEFPISTDRGLGHSALNFKSVEAKDSGKYTCVASNRFGSHNVSTVLNVNVPLKWKIKPKNRFDRVGASLSIDCQAAGQPEPTVRWTRLRSRSNITIAGPVLHFPSLTQNDAGIYECVASNGVDKNLREVIELDVKGK</sequence>
<feature type="region of interest" description="Disordered" evidence="2">
    <location>
        <begin position="486"/>
        <end position="509"/>
    </location>
</feature>
<dbReference type="SUPFAM" id="SSF48726">
    <property type="entry name" value="Immunoglobulin"/>
    <property type="match status" value="2"/>
</dbReference>
<feature type="region of interest" description="Disordered" evidence="2">
    <location>
        <begin position="262"/>
        <end position="296"/>
    </location>
</feature>
<name>A0ABQ7S549_9ACAR</name>
<dbReference type="InterPro" id="IPR013783">
    <property type="entry name" value="Ig-like_fold"/>
</dbReference>
<dbReference type="InterPro" id="IPR036179">
    <property type="entry name" value="Ig-like_dom_sf"/>
</dbReference>
<dbReference type="SMART" id="SM00408">
    <property type="entry name" value="IGc2"/>
    <property type="match status" value="2"/>
</dbReference>
<evidence type="ECO:0000256" key="1">
    <source>
        <dbReference type="ARBA" id="ARBA00023319"/>
    </source>
</evidence>
<dbReference type="PANTHER" id="PTHR10075:SF100">
    <property type="entry name" value="FASCICLIN-2"/>
    <property type="match status" value="1"/>
</dbReference>
<dbReference type="InterPro" id="IPR003599">
    <property type="entry name" value="Ig_sub"/>
</dbReference>
<gene>
    <name evidence="4" type="primary">cntn1a</name>
    <name evidence="4" type="ORF">GZH46_02969</name>
</gene>
<feature type="region of interest" description="Disordered" evidence="2">
    <location>
        <begin position="603"/>
        <end position="622"/>
    </location>
</feature>